<gene>
    <name evidence="1" type="ORF">Q4610_05600</name>
</gene>
<keyword evidence="2" id="KW-1185">Reference proteome</keyword>
<comment type="caution">
    <text evidence="1">The sequence shown here is derived from an EMBL/GenBank/DDBJ whole genome shotgun (WGS) entry which is preliminary data.</text>
</comment>
<sequence length="135" mass="14821">MHKSAATLGFYGDDLDPEEITNFLRIEPTVGTRKGGVWLTGSGVEKTARTGVWRLVADRCEPADLDGQIGWLLSPLPNNLEIWRSLAARYRGRIFAGLFMHSGNEGLTLQPDTLSMMGGRGLVLDLDIYGAEMPE</sequence>
<dbReference type="RefSeq" id="WP_304535015.1">
    <property type="nucleotide sequence ID" value="NZ_JAUQOM010000002.1"/>
</dbReference>
<evidence type="ECO:0000313" key="1">
    <source>
        <dbReference type="EMBL" id="MDO7834516.1"/>
    </source>
</evidence>
<name>A0ABT8ZJX0_9SPHN</name>
<proteinExistence type="predicted"/>
<dbReference type="InterPro" id="IPR025459">
    <property type="entry name" value="DUF4279"/>
</dbReference>
<dbReference type="Proteomes" id="UP001176471">
    <property type="component" value="Unassembled WGS sequence"/>
</dbReference>
<dbReference type="Pfam" id="PF14106">
    <property type="entry name" value="DUF4279"/>
    <property type="match status" value="1"/>
</dbReference>
<protein>
    <submittedName>
        <fullName evidence="1">DUF4279 domain-containing protein</fullName>
    </submittedName>
</protein>
<organism evidence="1 2">
    <name type="scientific">Sphingobium cyanobacteriorum</name>
    <dbReference type="NCBI Taxonomy" id="3063954"/>
    <lineage>
        <taxon>Bacteria</taxon>
        <taxon>Pseudomonadati</taxon>
        <taxon>Pseudomonadota</taxon>
        <taxon>Alphaproteobacteria</taxon>
        <taxon>Sphingomonadales</taxon>
        <taxon>Sphingomonadaceae</taxon>
        <taxon>Sphingobium</taxon>
    </lineage>
</organism>
<evidence type="ECO:0000313" key="2">
    <source>
        <dbReference type="Proteomes" id="UP001176471"/>
    </source>
</evidence>
<accession>A0ABT8ZJX0</accession>
<dbReference type="EMBL" id="JAUQOM010000002">
    <property type="protein sequence ID" value="MDO7834516.1"/>
    <property type="molecule type" value="Genomic_DNA"/>
</dbReference>
<reference evidence="1" key="1">
    <citation type="submission" date="2023-07" db="EMBL/GenBank/DDBJ databases">
        <title>Bacterial whole genome sequence for Sphingobium sp. HBC34.</title>
        <authorList>
            <person name="Le V."/>
            <person name="Ko S.-R."/>
            <person name="Ahn C.-Y."/>
            <person name="Oh H.-M."/>
        </authorList>
    </citation>
    <scope>NUCLEOTIDE SEQUENCE</scope>
    <source>
        <strain evidence="1">HBC34</strain>
    </source>
</reference>